<dbReference type="RefSeq" id="WP_191144580.1">
    <property type="nucleotide sequence ID" value="NZ_JACXAF010000009.1"/>
</dbReference>
<sequence length="1021" mass="114074">MTWLHQSQQVLSKGLTTSKVKRMADLASRRQQTQSQFFTPEWVASGMWSIAEPAMNAASGMVAVMDNSVGSGRLMAQACPNKHLLYGCDTDERVIAALSEDATNAQISHEFSVSGMEDIEADSFGVGLINPPFSLTLSSPNMMPFDSAHYGEFGPMTNALSHEYSLDHALYASDVVVALLPLSMKDRCHASDRLFAEIRLPGTTFIAEGANVKTAVFVFGQHSRTQAKLSSVLEFDLEQGDDWPEIPGLHVQSIRQRRPRWKVGGVDESTPTITLPVTGDDTVELHHHNRSLVIKYRCGLVQAKVANALMQAPVEIGERHRYPTNMRYVGSGRLLLDVYLQQDDPLEAFESTIAIIRQAGGTPQISPSLQGYFAKLVKRHERNMVAFRKTVKQATVPTTTITAKRGMLLRQGDVNSPVIRKGEVLEAEVLGGVFLVQKAGMTVEYRRDAMQKLFSIDDDDRNHTQWRVVFEGKNEAFPDIAQNNRALMTQSGVDFLWPPQMDSLSELMMTDGAVAGWQQGTGKARLAVALCLTSTAKHNLIAVESGLVDEMVKEFKKIGLQPELYNIILQSDDIKTLKKINLISYNRLKSAYGMGKQTLAHRLRRRFGVIAADEGGILANPTSQQSRALMRLAPRKLFLLDGTPIGSYPRDLLNLCCAVRGSSRADQPYALRNQPYIAPQLLKSASYAPRGVAQFKDDFVVLDWASHEFADNLREGAKREIPAIQDVALFRQWAGLHVQRRLRNEPEMEAYSGCAEPERETHAIAFDKAHFKHYLKTAVEFSEWYMRHKQDRESEGKGSNLVAVLAKIQAVVSAANSPHVSESGSAGFYSPLTSKQRFFLKELERIHATGDKAILYAYCPEVLERMKVELDKRGIKSVLFTGKQNIARRNAELDREFREGEATVLLSSWVGQRGLNLPQANHVLLYNRAWTGDVEEQAIARVTRPEQEKEVFVSYGHLKGSIDEYMGQVVEWKIKAADAGLDFGDDCNSTEEFRHMDSVLEEFCRKTLNMSAYEAHREMAA</sequence>
<feature type="domain" description="Helicase C-terminal" evidence="4">
    <location>
        <begin position="834"/>
        <end position="995"/>
    </location>
</feature>
<dbReference type="InterPro" id="IPR001650">
    <property type="entry name" value="Helicase_C-like"/>
</dbReference>
<dbReference type="GO" id="GO:0008094">
    <property type="term" value="F:ATP-dependent activity, acting on DNA"/>
    <property type="evidence" value="ECO:0007669"/>
    <property type="project" value="TreeGrafter"/>
</dbReference>
<organism evidence="5 6">
    <name type="scientific">Neiella litorisoli</name>
    <dbReference type="NCBI Taxonomy" id="2771431"/>
    <lineage>
        <taxon>Bacteria</taxon>
        <taxon>Pseudomonadati</taxon>
        <taxon>Pseudomonadota</taxon>
        <taxon>Gammaproteobacteria</taxon>
        <taxon>Alteromonadales</taxon>
        <taxon>Echinimonadaceae</taxon>
        <taxon>Neiella</taxon>
    </lineage>
</organism>
<accession>A0A8J6QUT4</accession>
<protein>
    <submittedName>
        <fullName evidence="5">DEAD/DEAH box helicase</fullName>
    </submittedName>
</protein>
<dbReference type="GO" id="GO:0005524">
    <property type="term" value="F:ATP binding"/>
    <property type="evidence" value="ECO:0007669"/>
    <property type="project" value="UniProtKB-KW"/>
</dbReference>
<dbReference type="Proteomes" id="UP000638014">
    <property type="component" value="Unassembled WGS sequence"/>
</dbReference>
<dbReference type="AlphaFoldDB" id="A0A8J6QUT4"/>
<dbReference type="EMBL" id="JACXAF010000009">
    <property type="protein sequence ID" value="MBD1389473.1"/>
    <property type="molecule type" value="Genomic_DNA"/>
</dbReference>
<keyword evidence="1" id="KW-0547">Nucleotide-binding</keyword>
<dbReference type="Gene3D" id="3.40.50.150">
    <property type="entry name" value="Vaccinia Virus protein VP39"/>
    <property type="match status" value="1"/>
</dbReference>
<keyword evidence="3" id="KW-0067">ATP-binding</keyword>
<dbReference type="PROSITE" id="PS51194">
    <property type="entry name" value="HELICASE_CTER"/>
    <property type="match status" value="1"/>
</dbReference>
<comment type="caution">
    <text evidence="5">The sequence shown here is derived from an EMBL/GenBank/DDBJ whole genome shotgun (WGS) entry which is preliminary data.</text>
</comment>
<evidence type="ECO:0000259" key="4">
    <source>
        <dbReference type="PROSITE" id="PS51194"/>
    </source>
</evidence>
<dbReference type="Pfam" id="PF00271">
    <property type="entry name" value="Helicase_C"/>
    <property type="match status" value="1"/>
</dbReference>
<gene>
    <name evidence="5" type="ORF">IC617_08540</name>
</gene>
<evidence type="ECO:0000313" key="6">
    <source>
        <dbReference type="Proteomes" id="UP000638014"/>
    </source>
</evidence>
<dbReference type="SUPFAM" id="SSF52540">
    <property type="entry name" value="P-loop containing nucleoside triphosphate hydrolases"/>
    <property type="match status" value="2"/>
</dbReference>
<keyword evidence="2" id="KW-0378">Hydrolase</keyword>
<dbReference type="GO" id="GO:0006281">
    <property type="term" value="P:DNA repair"/>
    <property type="evidence" value="ECO:0007669"/>
    <property type="project" value="TreeGrafter"/>
</dbReference>
<dbReference type="GO" id="GO:0016787">
    <property type="term" value="F:hydrolase activity"/>
    <property type="evidence" value="ECO:0007669"/>
    <property type="project" value="UniProtKB-KW"/>
</dbReference>
<name>A0A8J6QUT4_9GAMM</name>
<dbReference type="InterPro" id="IPR049730">
    <property type="entry name" value="SNF2/RAD54-like_C"/>
</dbReference>
<keyword evidence="6" id="KW-1185">Reference proteome</keyword>
<dbReference type="SUPFAM" id="SSF53335">
    <property type="entry name" value="S-adenosyl-L-methionine-dependent methyltransferases"/>
    <property type="match status" value="1"/>
</dbReference>
<reference evidence="5" key="1">
    <citation type="submission" date="2020-09" db="EMBL/GenBank/DDBJ databases">
        <title>A novel bacterium of genus Neiella, isolated from South China Sea.</title>
        <authorList>
            <person name="Huang H."/>
            <person name="Mo K."/>
            <person name="Hu Y."/>
        </authorList>
    </citation>
    <scope>NUCLEOTIDE SEQUENCE</scope>
    <source>
        <strain evidence="5">HB171785</strain>
    </source>
</reference>
<dbReference type="InterPro" id="IPR029063">
    <property type="entry name" value="SAM-dependent_MTases_sf"/>
</dbReference>
<dbReference type="InterPro" id="IPR050628">
    <property type="entry name" value="SNF2_RAD54_helicase_TF"/>
</dbReference>
<dbReference type="Gene3D" id="3.40.50.300">
    <property type="entry name" value="P-loop containing nucleotide triphosphate hydrolases"/>
    <property type="match status" value="2"/>
</dbReference>
<evidence type="ECO:0000256" key="3">
    <source>
        <dbReference type="ARBA" id="ARBA00022840"/>
    </source>
</evidence>
<dbReference type="CDD" id="cd18793">
    <property type="entry name" value="SF2_C_SNF"/>
    <property type="match status" value="1"/>
</dbReference>
<keyword evidence="5" id="KW-0347">Helicase</keyword>
<dbReference type="SMART" id="SM00490">
    <property type="entry name" value="HELICc"/>
    <property type="match status" value="1"/>
</dbReference>
<dbReference type="PANTHER" id="PTHR45626:SF22">
    <property type="entry name" value="DNA REPAIR PROTEIN RAD5"/>
    <property type="match status" value="1"/>
</dbReference>
<evidence type="ECO:0000256" key="2">
    <source>
        <dbReference type="ARBA" id="ARBA00022801"/>
    </source>
</evidence>
<dbReference type="GO" id="GO:0004386">
    <property type="term" value="F:helicase activity"/>
    <property type="evidence" value="ECO:0007669"/>
    <property type="project" value="UniProtKB-KW"/>
</dbReference>
<evidence type="ECO:0000256" key="1">
    <source>
        <dbReference type="ARBA" id="ARBA00022741"/>
    </source>
</evidence>
<dbReference type="InterPro" id="IPR027417">
    <property type="entry name" value="P-loop_NTPase"/>
</dbReference>
<dbReference type="PANTHER" id="PTHR45626">
    <property type="entry name" value="TRANSCRIPTION TERMINATION FACTOR 2-RELATED"/>
    <property type="match status" value="1"/>
</dbReference>
<proteinExistence type="predicted"/>
<evidence type="ECO:0000313" key="5">
    <source>
        <dbReference type="EMBL" id="MBD1389473.1"/>
    </source>
</evidence>